<keyword evidence="1" id="KW-0732">Signal</keyword>
<comment type="caution">
    <text evidence="2">The sequence shown here is derived from an EMBL/GenBank/DDBJ whole genome shotgun (WGS) entry which is preliminary data.</text>
</comment>
<feature type="non-terminal residue" evidence="2">
    <location>
        <position position="1"/>
    </location>
</feature>
<reference evidence="2" key="1">
    <citation type="submission" date="2023-10" db="EMBL/GenBank/DDBJ databases">
        <title>Genome assembly of Pristionchus species.</title>
        <authorList>
            <person name="Yoshida K."/>
            <person name="Sommer R.J."/>
        </authorList>
    </citation>
    <scope>NUCLEOTIDE SEQUENCE</scope>
    <source>
        <strain evidence="2">RS0144</strain>
    </source>
</reference>
<organism evidence="2 3">
    <name type="scientific">Pristionchus entomophagus</name>
    <dbReference type="NCBI Taxonomy" id="358040"/>
    <lineage>
        <taxon>Eukaryota</taxon>
        <taxon>Metazoa</taxon>
        <taxon>Ecdysozoa</taxon>
        <taxon>Nematoda</taxon>
        <taxon>Chromadorea</taxon>
        <taxon>Rhabditida</taxon>
        <taxon>Rhabditina</taxon>
        <taxon>Diplogasteromorpha</taxon>
        <taxon>Diplogasteroidea</taxon>
        <taxon>Neodiplogasteridae</taxon>
        <taxon>Pristionchus</taxon>
    </lineage>
</organism>
<feature type="chain" id="PRO_5043641305" evidence="1">
    <location>
        <begin position="17"/>
        <end position="177"/>
    </location>
</feature>
<feature type="signal peptide" evidence="1">
    <location>
        <begin position="1"/>
        <end position="16"/>
    </location>
</feature>
<dbReference type="EMBL" id="BTSX01000006">
    <property type="protein sequence ID" value="GMT05854.1"/>
    <property type="molecule type" value="Genomic_DNA"/>
</dbReference>
<protein>
    <submittedName>
        <fullName evidence="2">Uncharacterized protein</fullName>
    </submittedName>
</protein>
<dbReference type="Proteomes" id="UP001432027">
    <property type="component" value="Unassembled WGS sequence"/>
</dbReference>
<evidence type="ECO:0000313" key="2">
    <source>
        <dbReference type="EMBL" id="GMT05854.1"/>
    </source>
</evidence>
<keyword evidence="3" id="KW-1185">Reference proteome</keyword>
<proteinExistence type="predicted"/>
<evidence type="ECO:0000313" key="3">
    <source>
        <dbReference type="Proteomes" id="UP001432027"/>
    </source>
</evidence>
<evidence type="ECO:0000256" key="1">
    <source>
        <dbReference type="SAM" id="SignalP"/>
    </source>
</evidence>
<sequence>LRRLLSLSLLVASAAATLDLRSLSSLYTAPTCSFRQSCLFMMDDFRFEMCGCPNETECTGKFNAIHQGTRYSFCSDPLLDECSSGDLSVTIQGLQTTLHCACLKPLVERKVSYFIEANLALIIMIPPITQTVSPKMTKLMNFWKHRSVKYQERGAMNRLRRKQKQQSVRCQSKDDLC</sequence>
<gene>
    <name evidence="2" type="ORF">PENTCL1PPCAC_28028</name>
</gene>
<accession>A0AAV5UFY3</accession>
<name>A0AAV5UFY3_9BILA</name>
<dbReference type="AlphaFoldDB" id="A0AAV5UFY3"/>